<name>A0AAE1XLF4_9LAMI</name>
<feature type="non-terminal residue" evidence="2">
    <location>
        <position position="126"/>
    </location>
</feature>
<organism evidence="2 3">
    <name type="scientific">Sesamum alatum</name>
    <dbReference type="NCBI Taxonomy" id="300844"/>
    <lineage>
        <taxon>Eukaryota</taxon>
        <taxon>Viridiplantae</taxon>
        <taxon>Streptophyta</taxon>
        <taxon>Embryophyta</taxon>
        <taxon>Tracheophyta</taxon>
        <taxon>Spermatophyta</taxon>
        <taxon>Magnoliopsida</taxon>
        <taxon>eudicotyledons</taxon>
        <taxon>Gunneridae</taxon>
        <taxon>Pentapetalae</taxon>
        <taxon>asterids</taxon>
        <taxon>lamiids</taxon>
        <taxon>Lamiales</taxon>
        <taxon>Pedaliaceae</taxon>
        <taxon>Sesamum</taxon>
    </lineage>
</organism>
<evidence type="ECO:0000313" key="2">
    <source>
        <dbReference type="EMBL" id="KAK4413592.1"/>
    </source>
</evidence>
<gene>
    <name evidence="2" type="ORF">Salat_2771900</name>
</gene>
<sequence>MQNFSTPSPSRRLQDSFNNANDEQVFGTNDSSLIVFQFSFLLPLIDQFLLVLFAGGSSPEMVSKTRGEKALKWSNSTVPNVVKLLNDARDESRNCKLLVADQLEFEVQDGSVHYVVNLARRTYDCK</sequence>
<protein>
    <submittedName>
        <fullName evidence="2">Uncharacterized protein</fullName>
    </submittedName>
</protein>
<dbReference type="Proteomes" id="UP001293254">
    <property type="component" value="Unassembled WGS sequence"/>
</dbReference>
<reference evidence="2" key="1">
    <citation type="submission" date="2020-06" db="EMBL/GenBank/DDBJ databases">
        <authorList>
            <person name="Li T."/>
            <person name="Hu X."/>
            <person name="Zhang T."/>
            <person name="Song X."/>
            <person name="Zhang H."/>
            <person name="Dai N."/>
            <person name="Sheng W."/>
            <person name="Hou X."/>
            <person name="Wei L."/>
        </authorList>
    </citation>
    <scope>NUCLEOTIDE SEQUENCE</scope>
    <source>
        <strain evidence="2">3651</strain>
        <tissue evidence="2">Leaf</tissue>
    </source>
</reference>
<reference evidence="2" key="2">
    <citation type="journal article" date="2024" name="Plant">
        <title>Genomic evolution and insights into agronomic trait innovations of Sesamum species.</title>
        <authorList>
            <person name="Miao H."/>
            <person name="Wang L."/>
            <person name="Qu L."/>
            <person name="Liu H."/>
            <person name="Sun Y."/>
            <person name="Le M."/>
            <person name="Wang Q."/>
            <person name="Wei S."/>
            <person name="Zheng Y."/>
            <person name="Lin W."/>
            <person name="Duan Y."/>
            <person name="Cao H."/>
            <person name="Xiong S."/>
            <person name="Wang X."/>
            <person name="Wei L."/>
            <person name="Li C."/>
            <person name="Ma Q."/>
            <person name="Ju M."/>
            <person name="Zhao R."/>
            <person name="Li G."/>
            <person name="Mu C."/>
            <person name="Tian Q."/>
            <person name="Mei H."/>
            <person name="Zhang T."/>
            <person name="Gao T."/>
            <person name="Zhang H."/>
        </authorList>
    </citation>
    <scope>NUCLEOTIDE SEQUENCE</scope>
    <source>
        <strain evidence="2">3651</strain>
    </source>
</reference>
<keyword evidence="1" id="KW-1133">Transmembrane helix</keyword>
<comment type="caution">
    <text evidence="2">The sequence shown here is derived from an EMBL/GenBank/DDBJ whole genome shotgun (WGS) entry which is preliminary data.</text>
</comment>
<keyword evidence="1" id="KW-0472">Membrane</keyword>
<feature type="transmembrane region" description="Helical" evidence="1">
    <location>
        <begin position="34"/>
        <end position="56"/>
    </location>
</feature>
<evidence type="ECO:0000256" key="1">
    <source>
        <dbReference type="SAM" id="Phobius"/>
    </source>
</evidence>
<accession>A0AAE1XLF4</accession>
<keyword evidence="1" id="KW-0812">Transmembrane</keyword>
<keyword evidence="3" id="KW-1185">Reference proteome</keyword>
<dbReference type="EMBL" id="JACGWO010000012">
    <property type="protein sequence ID" value="KAK4413592.1"/>
    <property type="molecule type" value="Genomic_DNA"/>
</dbReference>
<dbReference type="AlphaFoldDB" id="A0AAE1XLF4"/>
<proteinExistence type="predicted"/>
<evidence type="ECO:0000313" key="3">
    <source>
        <dbReference type="Proteomes" id="UP001293254"/>
    </source>
</evidence>